<feature type="transmembrane region" description="Helical" evidence="9">
    <location>
        <begin position="164"/>
        <end position="185"/>
    </location>
</feature>
<dbReference type="PANTHER" id="PTHR10791:SF28">
    <property type="entry name" value="BIDIRECTIONAL SUGAR TRANSPORTER SWEET3"/>
    <property type="match status" value="1"/>
</dbReference>
<sequence>MGILRLALGVLGNAASLLQFAAPIGTFARVIKKKSTEEFSCVPYIVTLLNCLLYTWYGLPVVSIRWENLPLVTINATGILLEISFVLIYFWFCPTKSKMKVAALVIPVFSLFGILATVSAFAVHDHHLRKLFVGCIGAVVSASMYASPLVAVKRVIKTKSVEFMPFYLSFFSFLSSSLWMAFGLMGKDFVVAAPNFVGAPLSFLQLALYVRYRKRGVVLEEPMNWDPEKNAETTKQLQQLQPVTDESTNEKN</sequence>
<comment type="subcellular location">
    <subcellularLocation>
        <location evidence="9">Cell membrane</location>
        <topology evidence="9">Multi-pass membrane protein</topology>
    </subcellularLocation>
    <subcellularLocation>
        <location evidence="1">Endomembrane system</location>
        <topology evidence="1">Multi-pass membrane protein</topology>
    </subcellularLocation>
</comment>
<evidence type="ECO:0000256" key="8">
    <source>
        <dbReference type="ARBA" id="ARBA00023136"/>
    </source>
</evidence>
<protein>
    <recommendedName>
        <fullName evidence="9">Bidirectional sugar transporter SWEET</fullName>
    </recommendedName>
</protein>
<dbReference type="AlphaFoldDB" id="A0A2P2QLQ6"/>
<dbReference type="GO" id="GO:0051119">
    <property type="term" value="F:sugar transmembrane transporter activity"/>
    <property type="evidence" value="ECO:0007669"/>
    <property type="project" value="InterPro"/>
</dbReference>
<evidence type="ECO:0000256" key="2">
    <source>
        <dbReference type="ARBA" id="ARBA00007809"/>
    </source>
</evidence>
<evidence type="ECO:0000256" key="5">
    <source>
        <dbReference type="ARBA" id="ARBA00022692"/>
    </source>
</evidence>
<name>A0A2P2QLQ6_RHIMU</name>
<keyword evidence="5 9" id="KW-0812">Transmembrane</keyword>
<feature type="transmembrane region" description="Helical" evidence="9">
    <location>
        <begin position="130"/>
        <end position="152"/>
    </location>
</feature>
<feature type="transmembrane region" description="Helical" evidence="9">
    <location>
        <begin position="104"/>
        <end position="124"/>
    </location>
</feature>
<evidence type="ECO:0000256" key="9">
    <source>
        <dbReference type="RuleBase" id="RU910715"/>
    </source>
</evidence>
<feature type="transmembrane region" description="Helical" evidence="9">
    <location>
        <begin position="39"/>
        <end position="57"/>
    </location>
</feature>
<dbReference type="EMBL" id="GGEC01087438">
    <property type="protein sequence ID" value="MBX67922.1"/>
    <property type="molecule type" value="Transcribed_RNA"/>
</dbReference>
<comment type="function">
    <text evidence="9">Mediates both low-affinity uptake and efflux of sugar across the membrane.</text>
</comment>
<dbReference type="FunFam" id="1.20.1280.290:FF:000002">
    <property type="entry name" value="Bidirectional sugar transporter SWEET"/>
    <property type="match status" value="1"/>
</dbReference>
<accession>A0A2P2QLQ6</accession>
<dbReference type="InterPro" id="IPR047664">
    <property type="entry name" value="SWEET"/>
</dbReference>
<keyword evidence="3 9" id="KW-0813">Transport</keyword>
<feature type="transmembrane region" description="Helical" evidence="9">
    <location>
        <begin position="6"/>
        <end position="27"/>
    </location>
</feature>
<dbReference type="PANTHER" id="PTHR10791">
    <property type="entry name" value="RAG1-ACTIVATING PROTEIN 1"/>
    <property type="match status" value="1"/>
</dbReference>
<dbReference type="GO" id="GO:0012505">
    <property type="term" value="C:endomembrane system"/>
    <property type="evidence" value="ECO:0007669"/>
    <property type="project" value="UniProtKB-SubCell"/>
</dbReference>
<dbReference type="GO" id="GO:0051260">
    <property type="term" value="P:protein homooligomerization"/>
    <property type="evidence" value="ECO:0007669"/>
    <property type="project" value="UniProtKB-ARBA"/>
</dbReference>
<dbReference type="InterPro" id="IPR004316">
    <property type="entry name" value="SWEET_rpt"/>
</dbReference>
<feature type="transmembrane region" description="Helical" evidence="9">
    <location>
        <begin position="191"/>
        <end position="210"/>
    </location>
</feature>
<keyword evidence="4 9" id="KW-0762">Sugar transport</keyword>
<keyword evidence="6" id="KW-0677">Repeat</keyword>
<evidence type="ECO:0000256" key="7">
    <source>
        <dbReference type="ARBA" id="ARBA00022989"/>
    </source>
</evidence>
<keyword evidence="8 9" id="KW-0472">Membrane</keyword>
<comment type="similarity">
    <text evidence="2 9">Belongs to the SWEET sugar transporter family.</text>
</comment>
<evidence type="ECO:0000313" key="11">
    <source>
        <dbReference type="EMBL" id="MBX67922.1"/>
    </source>
</evidence>
<feature type="transmembrane region" description="Helical" evidence="9">
    <location>
        <begin position="69"/>
        <end position="92"/>
    </location>
</feature>
<dbReference type="Pfam" id="PF03083">
    <property type="entry name" value="MtN3_slv"/>
    <property type="match status" value="2"/>
</dbReference>
<dbReference type="FunFam" id="1.20.1280.290:FF:000001">
    <property type="entry name" value="Bidirectional sugar transporter SWEET"/>
    <property type="match status" value="1"/>
</dbReference>
<proteinExistence type="inferred from homology"/>
<organism evidence="11">
    <name type="scientific">Rhizophora mucronata</name>
    <name type="common">Asiatic mangrove</name>
    <dbReference type="NCBI Taxonomy" id="61149"/>
    <lineage>
        <taxon>Eukaryota</taxon>
        <taxon>Viridiplantae</taxon>
        <taxon>Streptophyta</taxon>
        <taxon>Embryophyta</taxon>
        <taxon>Tracheophyta</taxon>
        <taxon>Spermatophyta</taxon>
        <taxon>Magnoliopsida</taxon>
        <taxon>eudicotyledons</taxon>
        <taxon>Gunneridae</taxon>
        <taxon>Pentapetalae</taxon>
        <taxon>rosids</taxon>
        <taxon>fabids</taxon>
        <taxon>Malpighiales</taxon>
        <taxon>Rhizophoraceae</taxon>
        <taxon>Rhizophora</taxon>
    </lineage>
</organism>
<feature type="region of interest" description="Disordered" evidence="10">
    <location>
        <begin position="228"/>
        <end position="252"/>
    </location>
</feature>
<dbReference type="Gene3D" id="1.20.1280.290">
    <property type="match status" value="2"/>
</dbReference>
<keyword evidence="7 9" id="KW-1133">Transmembrane helix</keyword>
<reference evidence="11" key="1">
    <citation type="submission" date="2018-02" db="EMBL/GenBank/DDBJ databases">
        <title>Rhizophora mucronata_Transcriptome.</title>
        <authorList>
            <person name="Meera S.P."/>
            <person name="Sreeshan A."/>
            <person name="Augustine A."/>
        </authorList>
    </citation>
    <scope>NUCLEOTIDE SEQUENCE</scope>
    <source>
        <tissue evidence="11">Leaf</tissue>
    </source>
</reference>
<feature type="compositionally biased region" description="Polar residues" evidence="10">
    <location>
        <begin position="233"/>
        <end position="246"/>
    </location>
</feature>
<evidence type="ECO:0000256" key="10">
    <source>
        <dbReference type="SAM" id="MobiDB-lite"/>
    </source>
</evidence>
<evidence type="ECO:0000256" key="3">
    <source>
        <dbReference type="ARBA" id="ARBA00022448"/>
    </source>
</evidence>
<dbReference type="GO" id="GO:0005886">
    <property type="term" value="C:plasma membrane"/>
    <property type="evidence" value="ECO:0007669"/>
    <property type="project" value="UniProtKB-SubCell"/>
</dbReference>
<evidence type="ECO:0000256" key="1">
    <source>
        <dbReference type="ARBA" id="ARBA00004127"/>
    </source>
</evidence>
<evidence type="ECO:0000256" key="6">
    <source>
        <dbReference type="ARBA" id="ARBA00022737"/>
    </source>
</evidence>
<evidence type="ECO:0000256" key="4">
    <source>
        <dbReference type="ARBA" id="ARBA00022597"/>
    </source>
</evidence>